<dbReference type="Pfam" id="PF13583">
    <property type="entry name" value="Reprolysin_4"/>
    <property type="match status" value="1"/>
</dbReference>
<accession>A0ABP9MB01</accession>
<dbReference type="SUPFAM" id="SSF55486">
    <property type="entry name" value="Metalloproteases ('zincins'), catalytic domain"/>
    <property type="match status" value="1"/>
</dbReference>
<dbReference type="Proteomes" id="UP001500353">
    <property type="component" value="Unassembled WGS sequence"/>
</dbReference>
<reference evidence="2" key="1">
    <citation type="journal article" date="2019" name="Int. J. Syst. Evol. Microbiol.">
        <title>The Global Catalogue of Microorganisms (GCM) 10K type strain sequencing project: providing services to taxonomists for standard genome sequencing and annotation.</title>
        <authorList>
            <consortium name="The Broad Institute Genomics Platform"/>
            <consortium name="The Broad Institute Genome Sequencing Center for Infectious Disease"/>
            <person name="Wu L."/>
            <person name="Ma J."/>
        </authorList>
    </citation>
    <scope>NUCLEOTIDE SEQUENCE [LARGE SCALE GENOMIC DNA]</scope>
    <source>
        <strain evidence="2">JCM 18019</strain>
    </source>
</reference>
<evidence type="ECO:0008006" key="3">
    <source>
        <dbReference type="Google" id="ProtNLM"/>
    </source>
</evidence>
<organism evidence="1 2">
    <name type="scientific">Chryseobacterium ginsengisoli</name>
    <dbReference type="NCBI Taxonomy" id="363853"/>
    <lineage>
        <taxon>Bacteria</taxon>
        <taxon>Pseudomonadati</taxon>
        <taxon>Bacteroidota</taxon>
        <taxon>Flavobacteriia</taxon>
        <taxon>Flavobacteriales</taxon>
        <taxon>Weeksellaceae</taxon>
        <taxon>Chryseobacterium group</taxon>
        <taxon>Chryseobacterium</taxon>
    </lineage>
</organism>
<evidence type="ECO:0000313" key="1">
    <source>
        <dbReference type="EMBL" id="GAA5093457.1"/>
    </source>
</evidence>
<sequence>MILQKKSDNSIYYSLDISQIRTQLSRAQKIGDGGKITINIPTLDEKIEKFAINSFPVIDETLANQYQLGSYVGVGIDDPTKYIRFSVAPNDFQSMIISNGKYEFIEPASADKTIYSIHGKTSKKAFTCSTKEDPASVERLNTMFKNGAAEKSGNKKYHTLKLALSVTGEYGAYFGGTAGALTQMNATLTRVNGVFEQEFNLHLNMVNAPNLIFTDSSTHNSTTNPYSNATNMCKWNYELMNVLHGGTYGVTDASFDIGHLFGRSGGGDAGCIGCIGSNTVTYSTYTGSFTGCTSATYRYPDNYKGSGITSPGTGAPQGDNFDIDYVAHEMGH</sequence>
<gene>
    <name evidence="1" type="ORF">GCM10023210_24030</name>
</gene>
<evidence type="ECO:0000313" key="2">
    <source>
        <dbReference type="Proteomes" id="UP001500353"/>
    </source>
</evidence>
<proteinExistence type="predicted"/>
<comment type="caution">
    <text evidence="1">The sequence shown here is derived from an EMBL/GenBank/DDBJ whole genome shotgun (WGS) entry which is preliminary data.</text>
</comment>
<dbReference type="InterPro" id="IPR024079">
    <property type="entry name" value="MetalloPept_cat_dom_sf"/>
</dbReference>
<dbReference type="Gene3D" id="3.40.390.10">
    <property type="entry name" value="Collagenase (Catalytic Domain)"/>
    <property type="match status" value="1"/>
</dbReference>
<dbReference type="EMBL" id="BAABHX010000003">
    <property type="protein sequence ID" value="GAA5093457.1"/>
    <property type="molecule type" value="Genomic_DNA"/>
</dbReference>
<keyword evidence="2" id="KW-1185">Reference proteome</keyword>
<name>A0ABP9MB01_9FLAO</name>
<dbReference type="RefSeq" id="WP_345204144.1">
    <property type="nucleotide sequence ID" value="NZ_BAABHX010000003.1"/>
</dbReference>
<protein>
    <recommendedName>
        <fullName evidence="3">Peptidase M12B domain-containing protein</fullName>
    </recommendedName>
</protein>